<evidence type="ECO:0008006" key="3">
    <source>
        <dbReference type="Google" id="ProtNLM"/>
    </source>
</evidence>
<dbReference type="AlphaFoldDB" id="A0A2J7RPW6"/>
<dbReference type="Gene3D" id="3.60.10.10">
    <property type="entry name" value="Endonuclease/exonuclease/phosphatase"/>
    <property type="match status" value="1"/>
</dbReference>
<reference evidence="1 2" key="1">
    <citation type="submission" date="2017-12" db="EMBL/GenBank/DDBJ databases">
        <title>Hemimetabolous genomes reveal molecular basis of termite eusociality.</title>
        <authorList>
            <person name="Harrison M.C."/>
            <person name="Jongepier E."/>
            <person name="Robertson H.M."/>
            <person name="Arning N."/>
            <person name="Bitard-Feildel T."/>
            <person name="Chao H."/>
            <person name="Childers C.P."/>
            <person name="Dinh H."/>
            <person name="Doddapaneni H."/>
            <person name="Dugan S."/>
            <person name="Gowin J."/>
            <person name="Greiner C."/>
            <person name="Han Y."/>
            <person name="Hu H."/>
            <person name="Hughes D.S.T."/>
            <person name="Huylmans A.-K."/>
            <person name="Kemena C."/>
            <person name="Kremer L.P.M."/>
            <person name="Lee S.L."/>
            <person name="Lopez-Ezquerra A."/>
            <person name="Mallet L."/>
            <person name="Monroy-Kuhn J.M."/>
            <person name="Moser A."/>
            <person name="Murali S.C."/>
            <person name="Muzny D.M."/>
            <person name="Otani S."/>
            <person name="Piulachs M.-D."/>
            <person name="Poelchau M."/>
            <person name="Qu J."/>
            <person name="Schaub F."/>
            <person name="Wada-Katsumata A."/>
            <person name="Worley K.C."/>
            <person name="Xie Q."/>
            <person name="Ylla G."/>
            <person name="Poulsen M."/>
            <person name="Gibbs R.A."/>
            <person name="Schal C."/>
            <person name="Richards S."/>
            <person name="Belles X."/>
            <person name="Korb J."/>
            <person name="Bornberg-Bauer E."/>
        </authorList>
    </citation>
    <scope>NUCLEOTIDE SEQUENCE [LARGE SCALE GENOMIC DNA]</scope>
    <source>
        <tissue evidence="1">Whole body</tissue>
    </source>
</reference>
<dbReference type="InterPro" id="IPR036691">
    <property type="entry name" value="Endo/exonu/phosph_ase_sf"/>
</dbReference>
<dbReference type="STRING" id="105785.A0A2J7RPW6"/>
<dbReference type="InParanoid" id="A0A2J7RPW6"/>
<gene>
    <name evidence="1" type="ORF">B7P43_G13088</name>
</gene>
<dbReference type="EMBL" id="NEVH01001355">
    <property type="protein sequence ID" value="PNF42868.1"/>
    <property type="molecule type" value="Genomic_DNA"/>
</dbReference>
<proteinExistence type="predicted"/>
<dbReference type="SUPFAM" id="SSF56219">
    <property type="entry name" value="DNase I-like"/>
    <property type="match status" value="1"/>
</dbReference>
<accession>A0A2J7RPW6</accession>
<name>A0A2J7RPW6_9NEOP</name>
<sequence length="309" mass="36484">MTLMNVYAPIEEKEEEVKDYFYQQTEGTYGSIPSNDIKVILGDLTAKIGKEKEYRGVTGIETLHDTTNRNGIKLTDFAESKNLIISSTYFLHKNIHKRIWAAPDGVTFNQIDHVLTEKQFAMNILDVRTLRGANCDSDHYLVQVKYRCKISCQRSKQYEKCKKFNIDKIMESDKREAFQNKIKEINDNRANKEVTVEGIWVDFKTAIITEAERTLGYQETQDNREWFNEECRESINLKNKKYMERPTRARNEVYKEARRKADKICRKKKQAFLNEQLLQMEEDFKNNKTKNAFGRIKYMKGFKPKTEFI</sequence>
<comment type="caution">
    <text evidence="1">The sequence shown here is derived from an EMBL/GenBank/DDBJ whole genome shotgun (WGS) entry which is preliminary data.</text>
</comment>
<keyword evidence="2" id="KW-1185">Reference proteome</keyword>
<evidence type="ECO:0000313" key="1">
    <source>
        <dbReference type="EMBL" id="PNF42868.1"/>
    </source>
</evidence>
<evidence type="ECO:0000313" key="2">
    <source>
        <dbReference type="Proteomes" id="UP000235965"/>
    </source>
</evidence>
<organism evidence="1 2">
    <name type="scientific">Cryptotermes secundus</name>
    <dbReference type="NCBI Taxonomy" id="105785"/>
    <lineage>
        <taxon>Eukaryota</taxon>
        <taxon>Metazoa</taxon>
        <taxon>Ecdysozoa</taxon>
        <taxon>Arthropoda</taxon>
        <taxon>Hexapoda</taxon>
        <taxon>Insecta</taxon>
        <taxon>Pterygota</taxon>
        <taxon>Neoptera</taxon>
        <taxon>Polyneoptera</taxon>
        <taxon>Dictyoptera</taxon>
        <taxon>Blattodea</taxon>
        <taxon>Blattoidea</taxon>
        <taxon>Termitoidae</taxon>
        <taxon>Kalotermitidae</taxon>
        <taxon>Cryptotermitinae</taxon>
        <taxon>Cryptotermes</taxon>
    </lineage>
</organism>
<dbReference type="OrthoDB" id="6621896at2759"/>
<dbReference type="Proteomes" id="UP000235965">
    <property type="component" value="Unassembled WGS sequence"/>
</dbReference>
<protein>
    <recommendedName>
        <fullName evidence="3">Endonuclease/exonuclease/phosphatase domain-containing protein</fullName>
    </recommendedName>
</protein>